<dbReference type="InterPro" id="IPR050549">
    <property type="entry name" value="MFS_Trehalose_Transporter"/>
</dbReference>
<keyword evidence="7 8" id="KW-0472">Membrane</keyword>
<dbReference type="FunFam" id="1.20.1250.20:FF:000218">
    <property type="entry name" value="facilitated trehalose transporter Tret1"/>
    <property type="match status" value="1"/>
</dbReference>
<dbReference type="InterPro" id="IPR020846">
    <property type="entry name" value="MFS_dom"/>
</dbReference>
<keyword evidence="11" id="KW-1185">Reference proteome</keyword>
<dbReference type="Pfam" id="PF00083">
    <property type="entry name" value="Sugar_tr"/>
    <property type="match status" value="1"/>
</dbReference>
<evidence type="ECO:0000313" key="10">
    <source>
        <dbReference type="EMBL" id="KAK5640743.1"/>
    </source>
</evidence>
<feature type="transmembrane region" description="Helical" evidence="8">
    <location>
        <begin position="324"/>
        <end position="348"/>
    </location>
</feature>
<dbReference type="PROSITE" id="PS50850">
    <property type="entry name" value="MFS"/>
    <property type="match status" value="1"/>
</dbReference>
<reference evidence="10 11" key="1">
    <citation type="journal article" date="2024" name="Insects">
        <title>An Improved Chromosome-Level Genome Assembly of the Firefly Pyrocoelia pectoralis.</title>
        <authorList>
            <person name="Fu X."/>
            <person name="Meyer-Rochow V.B."/>
            <person name="Ballantyne L."/>
            <person name="Zhu X."/>
        </authorList>
    </citation>
    <scope>NUCLEOTIDE SEQUENCE [LARGE SCALE GENOMIC DNA]</scope>
    <source>
        <strain evidence="10">XCY_ONT2</strain>
    </source>
</reference>
<dbReference type="InterPro" id="IPR036259">
    <property type="entry name" value="MFS_trans_sf"/>
</dbReference>
<feature type="transmembrane region" description="Helical" evidence="8">
    <location>
        <begin position="199"/>
        <end position="219"/>
    </location>
</feature>
<dbReference type="PROSITE" id="PS00217">
    <property type="entry name" value="SUGAR_TRANSPORT_2"/>
    <property type="match status" value="1"/>
</dbReference>
<evidence type="ECO:0000259" key="9">
    <source>
        <dbReference type="PROSITE" id="PS50850"/>
    </source>
</evidence>
<dbReference type="EMBL" id="JAVRBK010000007">
    <property type="protein sequence ID" value="KAK5640743.1"/>
    <property type="molecule type" value="Genomic_DNA"/>
</dbReference>
<accession>A0AAN7V849</accession>
<organism evidence="10 11">
    <name type="scientific">Pyrocoelia pectoralis</name>
    <dbReference type="NCBI Taxonomy" id="417401"/>
    <lineage>
        <taxon>Eukaryota</taxon>
        <taxon>Metazoa</taxon>
        <taxon>Ecdysozoa</taxon>
        <taxon>Arthropoda</taxon>
        <taxon>Hexapoda</taxon>
        <taxon>Insecta</taxon>
        <taxon>Pterygota</taxon>
        <taxon>Neoptera</taxon>
        <taxon>Endopterygota</taxon>
        <taxon>Coleoptera</taxon>
        <taxon>Polyphaga</taxon>
        <taxon>Elateriformia</taxon>
        <taxon>Elateroidea</taxon>
        <taxon>Lampyridae</taxon>
        <taxon>Lampyrinae</taxon>
        <taxon>Pyrocoelia</taxon>
    </lineage>
</organism>
<keyword evidence="5 8" id="KW-0812">Transmembrane</keyword>
<name>A0AAN7V849_9COLE</name>
<evidence type="ECO:0000256" key="8">
    <source>
        <dbReference type="SAM" id="Phobius"/>
    </source>
</evidence>
<feature type="transmembrane region" description="Helical" evidence="8">
    <location>
        <begin position="160"/>
        <end position="179"/>
    </location>
</feature>
<dbReference type="GO" id="GO:0005886">
    <property type="term" value="C:plasma membrane"/>
    <property type="evidence" value="ECO:0007669"/>
    <property type="project" value="UniProtKB-SubCell"/>
</dbReference>
<protein>
    <recommendedName>
        <fullName evidence="9">Major facilitator superfamily (MFS) profile domain-containing protein</fullName>
    </recommendedName>
</protein>
<gene>
    <name evidence="10" type="ORF">RI129_009290</name>
</gene>
<dbReference type="PANTHER" id="PTHR48021:SF46">
    <property type="entry name" value="MAJOR FACILITATOR SUPERFAMILY (MFS) PROFILE DOMAIN-CONTAINING PROTEIN"/>
    <property type="match status" value="1"/>
</dbReference>
<sequence length="369" mass="41163">MISWLGIAFSTSVTALITLRFVMGVSDGINMTVLPLYVGEIADKDIRGRLCTWGSFISYFGNLIVLSIGPFVTYKTLTLICAVVPIVFVLVLSFLPQSPYFLMRSGQIEESRRNLRRLLSKDVDETTLDERIKEIELTVKSELRNKYNVLYIFSKKHFRFAIFLCFNLKLIMSFGGMTVLKSYLQTIIGSSASSISPELSSVIFAIVQQPTVLIAGFLVDKVGRKVLLIISTLGCTISLGLEGLYFYLQDVVGMDLGVISWLPTLCLAVQLTMQPLGLGPVTSITVSEIFADDTKSFSAGILTTFNGFCLFMLTKYFLPVAEAWGMYTMFWIISVVCFYGTLFGIFILPETKGKSFLEIQEILRSRCAD</sequence>
<keyword evidence="2" id="KW-0813">Transport</keyword>
<feature type="transmembrane region" description="Helical" evidence="8">
    <location>
        <begin position="12"/>
        <end position="38"/>
    </location>
</feature>
<comment type="caution">
    <text evidence="10">The sequence shown here is derived from an EMBL/GenBank/DDBJ whole genome shotgun (WGS) entry which is preliminary data.</text>
</comment>
<keyword evidence="3" id="KW-1003">Cell membrane</keyword>
<feature type="transmembrane region" description="Helical" evidence="8">
    <location>
        <begin position="50"/>
        <end position="71"/>
    </location>
</feature>
<dbReference type="Gene3D" id="1.20.1250.20">
    <property type="entry name" value="MFS general substrate transporter like domains"/>
    <property type="match status" value="1"/>
</dbReference>
<evidence type="ECO:0000256" key="7">
    <source>
        <dbReference type="ARBA" id="ARBA00023136"/>
    </source>
</evidence>
<feature type="domain" description="Major facilitator superfamily (MFS) profile" evidence="9">
    <location>
        <begin position="1"/>
        <end position="352"/>
    </location>
</feature>
<evidence type="ECO:0000256" key="5">
    <source>
        <dbReference type="ARBA" id="ARBA00022692"/>
    </source>
</evidence>
<dbReference type="AlphaFoldDB" id="A0AAN7V849"/>
<dbReference type="InterPro" id="IPR005829">
    <property type="entry name" value="Sugar_transporter_CS"/>
</dbReference>
<feature type="transmembrane region" description="Helical" evidence="8">
    <location>
        <begin position="299"/>
        <end position="318"/>
    </location>
</feature>
<evidence type="ECO:0000256" key="6">
    <source>
        <dbReference type="ARBA" id="ARBA00022989"/>
    </source>
</evidence>
<evidence type="ECO:0000256" key="1">
    <source>
        <dbReference type="ARBA" id="ARBA00004651"/>
    </source>
</evidence>
<evidence type="ECO:0000256" key="3">
    <source>
        <dbReference type="ARBA" id="ARBA00022475"/>
    </source>
</evidence>
<evidence type="ECO:0000256" key="2">
    <source>
        <dbReference type="ARBA" id="ARBA00022448"/>
    </source>
</evidence>
<proteinExistence type="predicted"/>
<dbReference type="InterPro" id="IPR005828">
    <property type="entry name" value="MFS_sugar_transport-like"/>
</dbReference>
<keyword evidence="6 8" id="KW-1133">Transmembrane helix</keyword>
<dbReference type="GO" id="GO:0022857">
    <property type="term" value="F:transmembrane transporter activity"/>
    <property type="evidence" value="ECO:0007669"/>
    <property type="project" value="InterPro"/>
</dbReference>
<evidence type="ECO:0000313" key="11">
    <source>
        <dbReference type="Proteomes" id="UP001329430"/>
    </source>
</evidence>
<evidence type="ECO:0000256" key="4">
    <source>
        <dbReference type="ARBA" id="ARBA00022597"/>
    </source>
</evidence>
<feature type="transmembrane region" description="Helical" evidence="8">
    <location>
        <begin position="77"/>
        <end position="95"/>
    </location>
</feature>
<dbReference type="PROSITE" id="PS00216">
    <property type="entry name" value="SUGAR_TRANSPORT_1"/>
    <property type="match status" value="1"/>
</dbReference>
<dbReference type="Proteomes" id="UP001329430">
    <property type="component" value="Chromosome 7"/>
</dbReference>
<feature type="transmembrane region" description="Helical" evidence="8">
    <location>
        <begin position="226"/>
        <end position="247"/>
    </location>
</feature>
<dbReference type="SUPFAM" id="SSF103473">
    <property type="entry name" value="MFS general substrate transporter"/>
    <property type="match status" value="1"/>
</dbReference>
<keyword evidence="4" id="KW-0762">Sugar transport</keyword>
<comment type="subcellular location">
    <subcellularLocation>
        <location evidence="1">Cell membrane</location>
        <topology evidence="1">Multi-pass membrane protein</topology>
    </subcellularLocation>
</comment>
<dbReference type="PANTHER" id="PTHR48021">
    <property type="match status" value="1"/>
</dbReference>